<evidence type="ECO:0000313" key="1">
    <source>
        <dbReference type="EMBL" id="OWQ98254.1"/>
    </source>
</evidence>
<evidence type="ECO:0000313" key="2">
    <source>
        <dbReference type="Proteomes" id="UP000197097"/>
    </source>
</evidence>
<accession>A0A246JYI2</accession>
<name>A0A246JYI2_9SPHN</name>
<proteinExistence type="predicted"/>
<dbReference type="RefSeq" id="WP_088472026.1">
    <property type="nucleotide sequence ID" value="NZ_NISJ01000003.1"/>
</dbReference>
<organism evidence="1 2">
    <name type="scientific">Sphingopyxis witflariensis</name>
    <dbReference type="NCBI Taxonomy" id="173675"/>
    <lineage>
        <taxon>Bacteria</taxon>
        <taxon>Pseudomonadati</taxon>
        <taxon>Pseudomonadota</taxon>
        <taxon>Alphaproteobacteria</taxon>
        <taxon>Sphingomonadales</taxon>
        <taxon>Sphingomonadaceae</taxon>
        <taxon>Sphingopyxis</taxon>
    </lineage>
</organism>
<gene>
    <name evidence="1" type="ORF">CDQ91_06980</name>
</gene>
<sequence length="107" mass="11528">MLNILLSIALLLPQAADEQSAESAALNTCLVGEAMRLSSVKETADVVGIAVWVACRQKWAELSRSIIRARPTGSDMALLSDMLDGVERRHRDLAVAAVVEVRLTTTP</sequence>
<dbReference type="Proteomes" id="UP000197097">
    <property type="component" value="Unassembled WGS sequence"/>
</dbReference>
<keyword evidence="2" id="KW-1185">Reference proteome</keyword>
<comment type="caution">
    <text evidence="1">The sequence shown here is derived from an EMBL/GenBank/DDBJ whole genome shotgun (WGS) entry which is preliminary data.</text>
</comment>
<reference evidence="1 2" key="1">
    <citation type="journal article" date="2002" name="Int. J. Syst. Evol. Microbiol.">
        <title>Sphingopyxis witflariensis sp. nov., isolated from activated sludge.</title>
        <authorList>
            <person name="Kampfer P."/>
            <person name="Witzenberger R."/>
            <person name="Denner E.B."/>
            <person name="Busse H.J."/>
            <person name="Neef A."/>
        </authorList>
    </citation>
    <scope>NUCLEOTIDE SEQUENCE [LARGE SCALE GENOMIC DNA]</scope>
    <source>
        <strain evidence="1 2">DSM 14551</strain>
    </source>
</reference>
<dbReference type="AlphaFoldDB" id="A0A246JYI2"/>
<dbReference type="EMBL" id="NISJ01000003">
    <property type="protein sequence ID" value="OWQ98254.1"/>
    <property type="molecule type" value="Genomic_DNA"/>
</dbReference>
<protein>
    <submittedName>
        <fullName evidence="1">Uncharacterized protein</fullName>
    </submittedName>
</protein>